<comment type="caution">
    <text evidence="1">The sequence shown here is derived from an EMBL/GenBank/DDBJ whole genome shotgun (WGS) entry which is preliminary data.</text>
</comment>
<reference evidence="1 2" key="1">
    <citation type="journal article" date="2021" name="Nat. Commun.">
        <title>Genetic determinants of endophytism in the Arabidopsis root mycobiome.</title>
        <authorList>
            <person name="Mesny F."/>
            <person name="Miyauchi S."/>
            <person name="Thiergart T."/>
            <person name="Pickel B."/>
            <person name="Atanasova L."/>
            <person name="Karlsson M."/>
            <person name="Huettel B."/>
            <person name="Barry K.W."/>
            <person name="Haridas S."/>
            <person name="Chen C."/>
            <person name="Bauer D."/>
            <person name="Andreopoulos W."/>
            <person name="Pangilinan J."/>
            <person name="LaButti K."/>
            <person name="Riley R."/>
            <person name="Lipzen A."/>
            <person name="Clum A."/>
            <person name="Drula E."/>
            <person name="Henrissat B."/>
            <person name="Kohler A."/>
            <person name="Grigoriev I.V."/>
            <person name="Martin F.M."/>
            <person name="Hacquard S."/>
        </authorList>
    </citation>
    <scope>NUCLEOTIDE SEQUENCE [LARGE SCALE GENOMIC DNA]</scope>
    <source>
        <strain evidence="1 2">MPI-SDFR-AT-0079</strain>
    </source>
</reference>
<organism evidence="1 2">
    <name type="scientific">Chaetomium tenue</name>
    <dbReference type="NCBI Taxonomy" id="1854479"/>
    <lineage>
        <taxon>Eukaryota</taxon>
        <taxon>Fungi</taxon>
        <taxon>Dikarya</taxon>
        <taxon>Ascomycota</taxon>
        <taxon>Pezizomycotina</taxon>
        <taxon>Sordariomycetes</taxon>
        <taxon>Sordariomycetidae</taxon>
        <taxon>Sordariales</taxon>
        <taxon>Chaetomiaceae</taxon>
        <taxon>Chaetomium</taxon>
    </lineage>
</organism>
<gene>
    <name evidence="1" type="ORF">F5144DRAFT_171735</name>
</gene>
<keyword evidence="1" id="KW-0687">Ribonucleoprotein</keyword>
<evidence type="ECO:0000313" key="2">
    <source>
        <dbReference type="Proteomes" id="UP000724584"/>
    </source>
</evidence>
<dbReference type="Proteomes" id="UP000724584">
    <property type="component" value="Unassembled WGS sequence"/>
</dbReference>
<keyword evidence="2" id="KW-1185">Reference proteome</keyword>
<sequence>MPKSKRSKVFHLTQVTKKTREQKDKLFSNIRECVPQYQHCFAFSIDNMRNNHLKEVRHELSDCRIFFGKTKLTARALGTTPEDAQADGIDQLTRYLAGSVGLLFTNRAPSAIESYFSSLTHVDFARAGTVASRTVTVPPGLVYSTGGEVPAEHDVPVAHTLEPELRRLGMPTRMVKGKVCLGGDESGEGSAEGYTICREGEVLDSRQTRLLKLFSVCMSEFRVGLLAYWSAASGEVTELEGAKERLAMLQQQQAGKGSGGKGKAKEGDDDEMEEDEEDEE</sequence>
<evidence type="ECO:0000313" key="1">
    <source>
        <dbReference type="EMBL" id="KAH6636235.1"/>
    </source>
</evidence>
<proteinExistence type="predicted"/>
<protein>
    <submittedName>
        <fullName evidence="1">Ribosomal protein L10-domain-containing protein</fullName>
    </submittedName>
</protein>
<dbReference type="EMBL" id="JAGIZQ010000003">
    <property type="protein sequence ID" value="KAH6636235.1"/>
    <property type="molecule type" value="Genomic_DNA"/>
</dbReference>
<keyword evidence="1" id="KW-0689">Ribosomal protein</keyword>
<accession>A0ACB7PE17</accession>
<name>A0ACB7PE17_9PEZI</name>